<organism evidence="2 3">
    <name type="scientific">Agathobacter rectalis</name>
    <dbReference type="NCBI Taxonomy" id="39491"/>
    <lineage>
        <taxon>Bacteria</taxon>
        <taxon>Bacillati</taxon>
        <taxon>Bacillota</taxon>
        <taxon>Clostridia</taxon>
        <taxon>Lachnospirales</taxon>
        <taxon>Lachnospiraceae</taxon>
        <taxon>Agathobacter</taxon>
    </lineage>
</organism>
<reference evidence="2" key="1">
    <citation type="journal article" date="2020" name="Cell Host Microbe">
        <title>Functional and Genomic Variation between Human-Derived Isolates of Lachnospiraceae Reveals Inter- and Intra-Species Diversity.</title>
        <authorList>
            <person name="Sorbara M.T."/>
            <person name="Littmann E.R."/>
            <person name="Fontana E."/>
            <person name="Moody T.U."/>
            <person name="Kohout C.E."/>
            <person name="Gjonbalaj M."/>
            <person name="Eaton V."/>
            <person name="Seok R."/>
            <person name="Leiner I.M."/>
            <person name="Pamer E.G."/>
        </authorList>
    </citation>
    <scope>NUCLEOTIDE SEQUENCE</scope>
    <source>
        <strain evidence="2">MSK.16.45</strain>
    </source>
</reference>
<protein>
    <submittedName>
        <fullName evidence="2">Abortive infection family protein</fullName>
    </submittedName>
</protein>
<dbReference type="EMBL" id="JAAIMP010000002">
    <property type="protein sequence ID" value="NSC75990.1"/>
    <property type="molecule type" value="Genomic_DNA"/>
</dbReference>
<gene>
    <name evidence="2" type="ORF">G4312_01535</name>
</gene>
<evidence type="ECO:0000259" key="1">
    <source>
        <dbReference type="Pfam" id="PF14355"/>
    </source>
</evidence>
<feature type="domain" description="Abortive infection protein-like C-terminal" evidence="1">
    <location>
        <begin position="189"/>
        <end position="270"/>
    </location>
</feature>
<evidence type="ECO:0000313" key="2">
    <source>
        <dbReference type="EMBL" id="NSC75990.1"/>
    </source>
</evidence>
<reference evidence="2" key="2">
    <citation type="submission" date="2020-02" db="EMBL/GenBank/DDBJ databases">
        <authorList>
            <person name="Littmann E."/>
            <person name="Sorbara M."/>
        </authorList>
    </citation>
    <scope>NUCLEOTIDE SEQUENCE</scope>
    <source>
        <strain evidence="2">MSK.16.45</strain>
    </source>
</reference>
<dbReference type="Pfam" id="PF14355">
    <property type="entry name" value="Abi_C"/>
    <property type="match status" value="1"/>
</dbReference>
<comment type="caution">
    <text evidence="2">The sequence shown here is derived from an EMBL/GenBank/DDBJ whole genome shotgun (WGS) entry which is preliminary data.</text>
</comment>
<proteinExistence type="predicted"/>
<sequence length="278" mass="31522">METLTKIEVGTFLKLFNRGGYVLDFSTNDFDVFTMGSIGIALCDKYKMSKGKSLSAYVNEASEENVIKLLKDLLDYYEENYEKEYTQETDEETYGYFRYNAEYARLYKKCRAYMDRVLNVTTPLATNAAELQEKFSSEYLSKQIELMLRMQNENPTDAIGKAKELIESCCKTILDNKGVTWDKNWDMSKLTGETLKRLNLTPKNIPDSDPVSENIKAVLGNLRGITTKLAEIRNPYGSGHGKSASFTGLETRHAKLAVGCSITFVTFLWDTYEGGLTN</sequence>
<name>A0AAX0BK14_9FIRM</name>
<accession>A0AAX0BK14</accession>
<dbReference type="InterPro" id="IPR026001">
    <property type="entry name" value="Abi-like_C"/>
</dbReference>
<dbReference type="Proteomes" id="UP001193756">
    <property type="component" value="Unassembled WGS sequence"/>
</dbReference>
<dbReference type="RefSeq" id="WP_173843750.1">
    <property type="nucleotide sequence ID" value="NZ_JAAIMP010000002.1"/>
</dbReference>
<dbReference type="AlphaFoldDB" id="A0AAX0BK14"/>
<evidence type="ECO:0000313" key="3">
    <source>
        <dbReference type="Proteomes" id="UP001193756"/>
    </source>
</evidence>